<evidence type="ECO:0000313" key="4">
    <source>
        <dbReference type="EMBL" id="MDH4764171.1"/>
    </source>
</evidence>
<dbReference type="SUPFAM" id="SSF46689">
    <property type="entry name" value="Homeodomain-like"/>
    <property type="match status" value="1"/>
</dbReference>
<reference evidence="4 5" key="1">
    <citation type="submission" date="2022-10" db="EMBL/GenBank/DDBJ databases">
        <title>A novel Pseudomonas species, isolated from Passiflora incarnata leaves.</title>
        <authorList>
            <person name="Cueva-Yesquen L.G."/>
            <person name="Fantinatti-Garboggini F."/>
        </authorList>
    </citation>
    <scope>NUCLEOTIDE SEQUENCE [LARGE SCALE GENOMIC DNA]</scope>
    <source>
        <strain evidence="4 5">CBMAI 2609</strain>
    </source>
</reference>
<evidence type="ECO:0000256" key="1">
    <source>
        <dbReference type="ARBA" id="ARBA00023125"/>
    </source>
</evidence>
<name>A0ABT6IIL6_9PSED</name>
<evidence type="ECO:0000313" key="5">
    <source>
        <dbReference type="Proteomes" id="UP001157461"/>
    </source>
</evidence>
<keyword evidence="5" id="KW-1185">Reference proteome</keyword>
<sequence length="48" mass="5456">MRRTKEDAEYNRQTILDAAEALFITNGVSRTSLEMIARECGFTRGAVY</sequence>
<dbReference type="PRINTS" id="PR00455">
    <property type="entry name" value="HTHTETR"/>
</dbReference>
<dbReference type="PROSITE" id="PS50977">
    <property type="entry name" value="HTH_TETR_2"/>
    <property type="match status" value="1"/>
</dbReference>
<gene>
    <name evidence="4" type="ORF">OMP44_14860</name>
</gene>
<dbReference type="Gene3D" id="1.10.357.10">
    <property type="entry name" value="Tetracycline Repressor, domain 2"/>
    <property type="match status" value="1"/>
</dbReference>
<accession>A0ABT6IIL6</accession>
<organism evidence="4 5">
    <name type="scientific">Pseudomonas flavocrustae</name>
    <dbReference type="NCBI Taxonomy" id="2991719"/>
    <lineage>
        <taxon>Bacteria</taxon>
        <taxon>Pseudomonadati</taxon>
        <taxon>Pseudomonadota</taxon>
        <taxon>Gammaproteobacteria</taxon>
        <taxon>Pseudomonadales</taxon>
        <taxon>Pseudomonadaceae</taxon>
        <taxon>Pseudomonas</taxon>
    </lineage>
</organism>
<keyword evidence="1 2" id="KW-0238">DNA-binding</keyword>
<comment type="caution">
    <text evidence="2">Lacks conserved residue(s) required for the propagation of feature annotation.</text>
</comment>
<comment type="caution">
    <text evidence="4">The sequence shown here is derived from an EMBL/GenBank/DDBJ whole genome shotgun (WGS) entry which is preliminary data.</text>
</comment>
<proteinExistence type="predicted"/>
<protein>
    <submittedName>
        <fullName evidence="4">TetR family transcriptional regulator</fullName>
    </submittedName>
</protein>
<feature type="domain" description="HTH tetR-type" evidence="3">
    <location>
        <begin position="9"/>
        <end position="48"/>
    </location>
</feature>
<dbReference type="InterPro" id="IPR009057">
    <property type="entry name" value="Homeodomain-like_sf"/>
</dbReference>
<dbReference type="EMBL" id="JAPDIQ010000006">
    <property type="protein sequence ID" value="MDH4764171.1"/>
    <property type="molecule type" value="Genomic_DNA"/>
</dbReference>
<dbReference type="Pfam" id="PF00440">
    <property type="entry name" value="TetR_N"/>
    <property type="match status" value="1"/>
</dbReference>
<evidence type="ECO:0000259" key="3">
    <source>
        <dbReference type="PROSITE" id="PS50977"/>
    </source>
</evidence>
<evidence type="ECO:0000256" key="2">
    <source>
        <dbReference type="PROSITE-ProRule" id="PRU00335"/>
    </source>
</evidence>
<dbReference type="RefSeq" id="WP_280309279.1">
    <property type="nucleotide sequence ID" value="NZ_JAPDIQ010000006.1"/>
</dbReference>
<dbReference type="Proteomes" id="UP001157461">
    <property type="component" value="Unassembled WGS sequence"/>
</dbReference>
<dbReference type="InterPro" id="IPR001647">
    <property type="entry name" value="HTH_TetR"/>
</dbReference>